<dbReference type="FunFam" id="3.50.50.60:FF:000061">
    <property type="entry name" value="Dihydropyrimidine dehydrogenase [NADP(+)]"/>
    <property type="match status" value="1"/>
</dbReference>
<gene>
    <name evidence="21" type="primary">RvY_09459-1</name>
    <name evidence="21" type="synonym">RvY_09459.1</name>
    <name evidence="21" type="ORF">RvY_09459</name>
</gene>
<dbReference type="SUPFAM" id="SSF51395">
    <property type="entry name" value="FMN-linked oxidoreductases"/>
    <property type="match status" value="1"/>
</dbReference>
<evidence type="ECO:0000256" key="12">
    <source>
        <dbReference type="ARBA" id="ARBA00022827"/>
    </source>
</evidence>
<dbReference type="Pfam" id="PF14691">
    <property type="entry name" value="Fer4_20"/>
    <property type="match status" value="1"/>
</dbReference>
<comment type="catalytic activity">
    <reaction evidence="17 18">
        <text>5,6-dihydrouracil + NADP(+) = uracil + NADPH + H(+)</text>
        <dbReference type="Rhea" id="RHEA:18093"/>
        <dbReference type="ChEBI" id="CHEBI:15378"/>
        <dbReference type="ChEBI" id="CHEBI:15901"/>
        <dbReference type="ChEBI" id="CHEBI:17568"/>
        <dbReference type="ChEBI" id="CHEBI:57783"/>
        <dbReference type="ChEBI" id="CHEBI:58349"/>
        <dbReference type="EC" id="1.3.1.2"/>
    </reaction>
</comment>
<keyword evidence="16" id="KW-0411">Iron-sulfur</keyword>
<dbReference type="Proteomes" id="UP000186922">
    <property type="component" value="Unassembled WGS sequence"/>
</dbReference>
<dbReference type="PROSITE" id="PS51379">
    <property type="entry name" value="4FE4S_FER_2"/>
    <property type="match status" value="2"/>
</dbReference>
<dbReference type="FunFam" id="3.20.20.70:FF:000027">
    <property type="entry name" value="Dihydropyrimidine dehydrogenase [NADP(+)]"/>
    <property type="match status" value="1"/>
</dbReference>
<dbReference type="SUPFAM" id="SSF54862">
    <property type="entry name" value="4Fe-4S ferredoxins"/>
    <property type="match status" value="1"/>
</dbReference>
<dbReference type="OrthoDB" id="4327079at2759"/>
<dbReference type="GO" id="GO:0006210">
    <property type="term" value="P:thymine catabolic process"/>
    <property type="evidence" value="ECO:0007669"/>
    <property type="project" value="TreeGrafter"/>
</dbReference>
<dbReference type="Gene3D" id="3.30.70.20">
    <property type="match status" value="1"/>
</dbReference>
<keyword evidence="14 18" id="KW-0560">Oxidoreductase</keyword>
<evidence type="ECO:0000256" key="6">
    <source>
        <dbReference type="ARBA" id="ARBA00022485"/>
    </source>
</evidence>
<dbReference type="InterPro" id="IPR023753">
    <property type="entry name" value="FAD/NAD-binding_dom"/>
</dbReference>
<evidence type="ECO:0000256" key="17">
    <source>
        <dbReference type="ARBA" id="ARBA00052371"/>
    </source>
</evidence>
<dbReference type="Pfam" id="PF07992">
    <property type="entry name" value="Pyr_redox_2"/>
    <property type="match status" value="1"/>
</dbReference>
<keyword evidence="8 18" id="KW-0288">FMN</keyword>
<dbReference type="GO" id="GO:0051539">
    <property type="term" value="F:4 iron, 4 sulfur cluster binding"/>
    <property type="evidence" value="ECO:0007669"/>
    <property type="project" value="UniProtKB-KW"/>
</dbReference>
<evidence type="ECO:0000256" key="19">
    <source>
        <dbReference type="SAM" id="MobiDB-lite"/>
    </source>
</evidence>
<evidence type="ECO:0000256" key="18">
    <source>
        <dbReference type="RuleBase" id="RU364041"/>
    </source>
</evidence>
<comment type="cofactor">
    <cofactor evidence="1 18">
        <name>FMN</name>
        <dbReference type="ChEBI" id="CHEBI:58210"/>
    </cofactor>
</comment>
<dbReference type="FunFam" id="3.30.70.20:FF:000023">
    <property type="entry name" value="Dihydropyrimidine dehydrogenase [NADP(+)]"/>
    <property type="match status" value="1"/>
</dbReference>
<dbReference type="Gene3D" id="3.50.50.60">
    <property type="entry name" value="FAD/NAD(P)-binding domain"/>
    <property type="match status" value="2"/>
</dbReference>
<comment type="pathway">
    <text evidence="3 18">Amino-acid biosynthesis; beta-alanine biosynthesis.</text>
</comment>
<sequence length="1054" mass="114605">MATAMVSRDPEDIENLLALNPKVNFHANLKPSIITKVEKKNWKRNEDKSCSTCKPLVNDFDDIKHTTLSERGALKEAGRCLKCVDAPCQKSCPTQLDVKTFIGSIATKNYYGAAKAILSDNPVGLTCGMVCPTSDLCVGGCNLYATEEGPINIGGLQHFAVETFKRMDIPQILPPDLPEHMPESYSAKIALIGAGPATICCGTFLARLGYSDITVFEKNSYPAGLSASEIPQFRLPYDAVSWEVKLMQDLGVKIQYGAGLGINGMTIQGLRDEGYEAIFVGIGLPDAKRDRMFDGLTTQNGFFTSKEFLPAVSAASKPGMCGCKSKLPQLWGHVLVLGLGDTALDCASSALRCGAKRVTIIFRKGFTTVRAVPEEVALAREEKCEFMPFMQPKKVMMRGDRISGMEFYRTEQLEDGRWTEDPEQLVRLKADFVISAFGSALLNPAVKQSLAPLELTESGYAVVDKMTMCSKVAPWLFCGGDIAGVSEMTVEAANDGKTASWSMHRYLQSIYNMEVPEKPMLPQFYTEIDLVDISIEMCGLKFINPFGLASAPPTTSSPMIRRAFEAGWGFALTKTYSLDKDLVTNVSPRIVRGTTSGHTFGPGQGSFLNIELISEKTAEYWCKSVTELVKDFPNQIVIASIMCSYNKEDWTQLAKQSEDAGAQALELNLSCPHGMGERGMGLACGQKPELVRDICRWVRSAVKIPFFAKLTPNVTDIVDIARAAKEGGADGVTATNTVSGLMGIRPDGTAWPSVGAEKRTTYGGVSGNAIRPIALRAVSAIRRSLPEFPILATGGIDSAEAALQFLQAGASVVQVGSAVQNQDFTVIQDYITGMKTLLYLESKGGLPGWEGQSPPILKHQKGKPVRHLEATTGETLPFFGKYQLERDDLEAHIKQSDGFASNTQLSKHLQETGDSTDRVTLNGAKKQIASLDSFLNGAVSRIGAYSDLDPRAQVVAVVDQDLCINCGKCYMACNDSGYQAIEFDAKSHLPYITEDCTGCDMCLSVCPIPSCITMTKRMTPYKPKRGIPPRNQQDNGLAATKMNGHRDEEPLQCQ</sequence>
<comment type="caution">
    <text evidence="21">The sequence shown here is derived from an EMBL/GenBank/DDBJ whole genome shotgun (WGS) entry which is preliminary data.</text>
</comment>
<feature type="region of interest" description="Disordered" evidence="19">
    <location>
        <begin position="1022"/>
        <end position="1054"/>
    </location>
</feature>
<evidence type="ECO:0000256" key="16">
    <source>
        <dbReference type="ARBA" id="ARBA00023014"/>
    </source>
</evidence>
<organism evidence="21 22">
    <name type="scientific">Ramazzottius varieornatus</name>
    <name type="common">Water bear</name>
    <name type="synonym">Tardigrade</name>
    <dbReference type="NCBI Taxonomy" id="947166"/>
    <lineage>
        <taxon>Eukaryota</taxon>
        <taxon>Metazoa</taxon>
        <taxon>Ecdysozoa</taxon>
        <taxon>Tardigrada</taxon>
        <taxon>Eutardigrada</taxon>
        <taxon>Parachela</taxon>
        <taxon>Hypsibioidea</taxon>
        <taxon>Ramazzottiidae</taxon>
        <taxon>Ramazzottius</taxon>
    </lineage>
</organism>
<evidence type="ECO:0000256" key="7">
    <source>
        <dbReference type="ARBA" id="ARBA00022630"/>
    </source>
</evidence>
<dbReference type="FunFam" id="1.10.1060.10:FF:000007">
    <property type="entry name" value="Dihydropyrimidine dehydrogenase [NADP(+)]"/>
    <property type="match status" value="1"/>
</dbReference>
<dbReference type="GO" id="GO:0006207">
    <property type="term" value="P:'de novo' pyrimidine nucleobase biosynthetic process"/>
    <property type="evidence" value="ECO:0007669"/>
    <property type="project" value="InterPro"/>
</dbReference>
<dbReference type="GO" id="GO:0044205">
    <property type="term" value="P:'de novo' UMP biosynthetic process"/>
    <property type="evidence" value="ECO:0007669"/>
    <property type="project" value="UniProtKB-UniPathway"/>
</dbReference>
<dbReference type="SUPFAM" id="SSF51971">
    <property type="entry name" value="Nucleotide-binding domain"/>
    <property type="match status" value="1"/>
</dbReference>
<evidence type="ECO:0000256" key="8">
    <source>
        <dbReference type="ARBA" id="ARBA00022643"/>
    </source>
</evidence>
<keyword evidence="9" id="KW-0479">Metal-binding</keyword>
<keyword evidence="12 18" id="KW-0274">FAD</keyword>
<keyword evidence="22" id="KW-1185">Reference proteome</keyword>
<dbReference type="Pfam" id="PF14697">
    <property type="entry name" value="Fer4_21"/>
    <property type="match status" value="1"/>
</dbReference>
<evidence type="ECO:0000256" key="9">
    <source>
        <dbReference type="ARBA" id="ARBA00022723"/>
    </source>
</evidence>
<dbReference type="PRINTS" id="PR00419">
    <property type="entry name" value="ADXRDTASE"/>
</dbReference>
<evidence type="ECO:0000313" key="22">
    <source>
        <dbReference type="Proteomes" id="UP000186922"/>
    </source>
</evidence>
<dbReference type="GO" id="GO:0006212">
    <property type="term" value="P:uracil catabolic process"/>
    <property type="evidence" value="ECO:0007669"/>
    <property type="project" value="TreeGrafter"/>
</dbReference>
<dbReference type="Gene3D" id="1.10.1060.10">
    <property type="entry name" value="Alpha-helical ferredoxin"/>
    <property type="match status" value="1"/>
</dbReference>
<evidence type="ECO:0000256" key="2">
    <source>
        <dbReference type="ARBA" id="ARBA00001974"/>
    </source>
</evidence>
<dbReference type="SUPFAM" id="SSF46548">
    <property type="entry name" value="alpha-helical ferredoxin"/>
    <property type="match status" value="1"/>
</dbReference>
<dbReference type="EMBL" id="BDGG01000004">
    <property type="protein sequence ID" value="GAU98295.1"/>
    <property type="molecule type" value="Genomic_DNA"/>
</dbReference>
<evidence type="ECO:0000313" key="21">
    <source>
        <dbReference type="EMBL" id="GAU98295.1"/>
    </source>
</evidence>
<comment type="cofactor">
    <cofactor evidence="2 18">
        <name>FAD</name>
        <dbReference type="ChEBI" id="CHEBI:57692"/>
    </cofactor>
</comment>
<dbReference type="Pfam" id="PF01180">
    <property type="entry name" value="DHO_dh"/>
    <property type="match status" value="1"/>
</dbReference>
<dbReference type="InterPro" id="IPR009051">
    <property type="entry name" value="Helical_ferredxn"/>
</dbReference>
<dbReference type="PROSITE" id="PS00198">
    <property type="entry name" value="4FE4S_FER_1"/>
    <property type="match status" value="1"/>
</dbReference>
<evidence type="ECO:0000256" key="14">
    <source>
        <dbReference type="ARBA" id="ARBA00023002"/>
    </source>
</evidence>
<keyword evidence="15 18" id="KW-0408">Iron</keyword>
<dbReference type="InterPro" id="IPR036188">
    <property type="entry name" value="FAD/NAD-bd_sf"/>
</dbReference>
<evidence type="ECO:0000256" key="10">
    <source>
        <dbReference type="ARBA" id="ARBA00022737"/>
    </source>
</evidence>
<dbReference type="GO" id="GO:0005829">
    <property type="term" value="C:cytosol"/>
    <property type="evidence" value="ECO:0007669"/>
    <property type="project" value="TreeGrafter"/>
</dbReference>
<evidence type="ECO:0000259" key="20">
    <source>
        <dbReference type="PROSITE" id="PS51379"/>
    </source>
</evidence>
<dbReference type="GO" id="GO:0019483">
    <property type="term" value="P:beta-alanine biosynthetic process"/>
    <property type="evidence" value="ECO:0007669"/>
    <property type="project" value="UniProtKB-UniPathway"/>
</dbReference>
<comment type="pathway">
    <text evidence="4">Pyrimidine metabolism; UMP biosynthesis via de novo pathway.</text>
</comment>
<dbReference type="STRING" id="947166.A0A1D1VBV4"/>
<evidence type="ECO:0000256" key="3">
    <source>
        <dbReference type="ARBA" id="ARBA00004668"/>
    </source>
</evidence>
<name>A0A1D1VBV4_RAMVA</name>
<dbReference type="AlphaFoldDB" id="A0A1D1VBV4"/>
<evidence type="ECO:0000256" key="4">
    <source>
        <dbReference type="ARBA" id="ARBA00004725"/>
    </source>
</evidence>
<accession>A0A1D1VBV4</accession>
<dbReference type="PROSITE" id="PS00912">
    <property type="entry name" value="DHODEHASE_2"/>
    <property type="match status" value="1"/>
</dbReference>
<dbReference type="GO" id="GO:0046872">
    <property type="term" value="F:metal ion binding"/>
    <property type="evidence" value="ECO:0007669"/>
    <property type="project" value="UniProtKB-KW"/>
</dbReference>
<dbReference type="GO" id="GO:0004152">
    <property type="term" value="F:dihydroorotate dehydrogenase activity"/>
    <property type="evidence" value="ECO:0007669"/>
    <property type="project" value="UniProtKB-ARBA"/>
</dbReference>
<dbReference type="UniPathway" id="UPA00070"/>
<evidence type="ECO:0000256" key="15">
    <source>
        <dbReference type="ARBA" id="ARBA00023004"/>
    </source>
</evidence>
<dbReference type="EC" id="1.3.1.2" evidence="18"/>
<feature type="domain" description="4Fe-4S ferredoxin-type" evidence="20">
    <location>
        <begin position="954"/>
        <end position="986"/>
    </location>
</feature>
<evidence type="ECO:0000256" key="13">
    <source>
        <dbReference type="ARBA" id="ARBA00022857"/>
    </source>
</evidence>
<keyword evidence="6 18" id="KW-0004">4Fe-4S</keyword>
<keyword evidence="7 18" id="KW-0285">Flavoprotein</keyword>
<dbReference type="PANTHER" id="PTHR43073:SF2">
    <property type="entry name" value="DIHYDROPYRIMIDINE DEHYDROGENASE [NADP(+)]"/>
    <property type="match status" value="1"/>
</dbReference>
<dbReference type="InterPro" id="IPR013785">
    <property type="entry name" value="Aldolase_TIM"/>
</dbReference>
<dbReference type="PANTHER" id="PTHR43073">
    <property type="entry name" value="DIHYDROPYRIMIDINE DEHYDROGENASE [NADP(+)]"/>
    <property type="match status" value="1"/>
</dbReference>
<evidence type="ECO:0000256" key="1">
    <source>
        <dbReference type="ARBA" id="ARBA00001917"/>
    </source>
</evidence>
<comment type="similarity">
    <text evidence="5 18">Belongs to the dihydropyrimidine dehydrogenase family.</text>
</comment>
<dbReference type="UniPathway" id="UPA00131"/>
<dbReference type="Gene3D" id="3.20.20.70">
    <property type="entry name" value="Aldolase class I"/>
    <property type="match status" value="1"/>
</dbReference>
<evidence type="ECO:0000256" key="5">
    <source>
        <dbReference type="ARBA" id="ARBA00010804"/>
    </source>
</evidence>
<dbReference type="GO" id="GO:0050661">
    <property type="term" value="F:NADP binding"/>
    <property type="evidence" value="ECO:0007669"/>
    <property type="project" value="TreeGrafter"/>
</dbReference>
<feature type="compositionally biased region" description="Basic and acidic residues" evidence="19">
    <location>
        <begin position="1044"/>
        <end position="1054"/>
    </location>
</feature>
<comment type="cofactor">
    <cofactor evidence="18">
        <name>[4Fe-4S] cluster</name>
        <dbReference type="ChEBI" id="CHEBI:49883"/>
    </cofactor>
    <text evidence="18">Binds 4 [4Fe-4S] clusters. Contains approximately 16 iron atoms per subunit.</text>
</comment>
<evidence type="ECO:0000256" key="11">
    <source>
        <dbReference type="ARBA" id="ARBA00022741"/>
    </source>
</evidence>
<reference evidence="21 22" key="1">
    <citation type="journal article" date="2016" name="Nat. Commun.">
        <title>Extremotolerant tardigrade genome and improved radiotolerance of human cultured cells by tardigrade-unique protein.</title>
        <authorList>
            <person name="Hashimoto T."/>
            <person name="Horikawa D.D."/>
            <person name="Saito Y."/>
            <person name="Kuwahara H."/>
            <person name="Kozuka-Hata H."/>
            <person name="Shin-I T."/>
            <person name="Minakuchi Y."/>
            <person name="Ohishi K."/>
            <person name="Motoyama A."/>
            <person name="Aizu T."/>
            <person name="Enomoto A."/>
            <person name="Kondo K."/>
            <person name="Tanaka S."/>
            <person name="Hara Y."/>
            <person name="Koshikawa S."/>
            <person name="Sagara H."/>
            <person name="Miura T."/>
            <person name="Yokobori S."/>
            <person name="Miyagawa K."/>
            <person name="Suzuki Y."/>
            <person name="Kubo T."/>
            <person name="Oyama M."/>
            <person name="Kohara Y."/>
            <person name="Fujiyama A."/>
            <person name="Arakawa K."/>
            <person name="Katayama T."/>
            <person name="Toyoda A."/>
            <person name="Kunieda T."/>
        </authorList>
    </citation>
    <scope>NUCLEOTIDE SEQUENCE [LARGE SCALE GENOMIC DNA]</scope>
    <source>
        <strain evidence="21 22">YOKOZUNA-1</strain>
    </source>
</reference>
<dbReference type="InterPro" id="IPR005720">
    <property type="entry name" value="Dihydroorotate_DH_cat"/>
</dbReference>
<dbReference type="InterPro" id="IPR017896">
    <property type="entry name" value="4Fe4S_Fe-S-bd"/>
</dbReference>
<dbReference type="GO" id="GO:0002058">
    <property type="term" value="F:uracil binding"/>
    <property type="evidence" value="ECO:0007669"/>
    <property type="project" value="TreeGrafter"/>
</dbReference>
<dbReference type="InterPro" id="IPR017900">
    <property type="entry name" value="4Fe4S_Fe_S_CS"/>
</dbReference>
<dbReference type="InterPro" id="IPR028261">
    <property type="entry name" value="DPD_II"/>
</dbReference>
<dbReference type="CDD" id="cd02940">
    <property type="entry name" value="DHPD_FMN"/>
    <property type="match status" value="1"/>
</dbReference>
<dbReference type="InterPro" id="IPR001295">
    <property type="entry name" value="Dihydroorotate_DH_CS"/>
</dbReference>
<dbReference type="GO" id="GO:0017113">
    <property type="term" value="F:dihydropyrimidine dehydrogenase (NADP+) activity"/>
    <property type="evidence" value="ECO:0007669"/>
    <property type="project" value="UniProtKB-EC"/>
</dbReference>
<keyword evidence="11" id="KW-0547">Nucleotide-binding</keyword>
<protein>
    <recommendedName>
        <fullName evidence="18">Dihydropyrimidine dehydrogenase [NADP(+)]</fullName>
        <shortName evidence="18">DHPDHase</shortName>
        <shortName evidence="18">DPD</shortName>
        <ecNumber evidence="18">1.3.1.2</ecNumber>
    </recommendedName>
    <alternativeName>
        <fullName evidence="18">Dihydrothymine dehydrogenase</fullName>
    </alternativeName>
    <alternativeName>
        <fullName evidence="18">Dihydrouracil dehydrogenase</fullName>
    </alternativeName>
</protein>
<comment type="function">
    <text evidence="18">Involved in pyrimidine base degradation. Catalyzes the reduction of uracil and thymine.</text>
</comment>
<keyword evidence="13 18" id="KW-0521">NADP</keyword>
<feature type="domain" description="4Fe-4S ferredoxin-type" evidence="20">
    <location>
        <begin position="988"/>
        <end position="1017"/>
    </location>
</feature>
<keyword evidence="10" id="KW-0677">Repeat</keyword>
<proteinExistence type="inferred from homology"/>